<keyword evidence="2" id="KW-1185">Reference proteome</keyword>
<reference evidence="1" key="1">
    <citation type="journal article" date="2014" name="Int. J. Syst. Evol. Microbiol.">
        <title>Complete genome sequence of Corynebacterium casei LMG S-19264T (=DSM 44701T), isolated from a smear-ripened cheese.</title>
        <authorList>
            <consortium name="US DOE Joint Genome Institute (JGI-PGF)"/>
            <person name="Walter F."/>
            <person name="Albersmeier A."/>
            <person name="Kalinowski J."/>
            <person name="Ruckert C."/>
        </authorList>
    </citation>
    <scope>NUCLEOTIDE SEQUENCE</scope>
    <source>
        <strain evidence="1">CGMCC 1.15758</strain>
    </source>
</reference>
<dbReference type="AlphaFoldDB" id="A0A8J3E8P1"/>
<protein>
    <submittedName>
        <fullName evidence="1">Uncharacterized protein</fullName>
    </submittedName>
</protein>
<dbReference type="RefSeq" id="WP_117002140.1">
    <property type="nucleotide sequence ID" value="NZ_BMJS01000005.1"/>
</dbReference>
<organism evidence="1 2">
    <name type="scientific">Cysteiniphilum litorale</name>
    <dbReference type="NCBI Taxonomy" id="2056700"/>
    <lineage>
        <taxon>Bacteria</taxon>
        <taxon>Pseudomonadati</taxon>
        <taxon>Pseudomonadota</taxon>
        <taxon>Gammaproteobacteria</taxon>
        <taxon>Thiotrichales</taxon>
        <taxon>Fastidiosibacteraceae</taxon>
        <taxon>Cysteiniphilum</taxon>
    </lineage>
</organism>
<dbReference type="Proteomes" id="UP000636949">
    <property type="component" value="Unassembled WGS sequence"/>
</dbReference>
<proteinExistence type="predicted"/>
<evidence type="ECO:0000313" key="2">
    <source>
        <dbReference type="Proteomes" id="UP000636949"/>
    </source>
</evidence>
<accession>A0A8J3E8P1</accession>
<evidence type="ECO:0000313" key="1">
    <source>
        <dbReference type="EMBL" id="GGF93066.1"/>
    </source>
</evidence>
<reference evidence="1" key="2">
    <citation type="submission" date="2020-09" db="EMBL/GenBank/DDBJ databases">
        <authorList>
            <person name="Sun Q."/>
            <person name="Zhou Y."/>
        </authorList>
    </citation>
    <scope>NUCLEOTIDE SEQUENCE</scope>
    <source>
        <strain evidence="1">CGMCC 1.15758</strain>
    </source>
</reference>
<comment type="caution">
    <text evidence="1">The sequence shown here is derived from an EMBL/GenBank/DDBJ whole genome shotgun (WGS) entry which is preliminary data.</text>
</comment>
<gene>
    <name evidence="1" type="ORF">GCM10010995_07760</name>
</gene>
<sequence>MIVKFDVAYKEYERVEYDIPNGEVFYNDEFTNYLTQHPESNQKDFIEHLRDNGRALLVEEYSVGDREYLEFIEDSVEFEDEPLIYVRINVRSLTNYQRTYHIIYKVALTPDELHTKFNQFSQLFNGDGLVFLNGLASQGVAFCYCYSTDIQSYMMFNPVEKGINNPEKHNYMKSSLKIM</sequence>
<name>A0A8J3E8P1_9GAMM</name>
<dbReference type="EMBL" id="BMJS01000005">
    <property type="protein sequence ID" value="GGF93066.1"/>
    <property type="molecule type" value="Genomic_DNA"/>
</dbReference>